<evidence type="ECO:0000313" key="3">
    <source>
        <dbReference type="EMBL" id="MDQ2089066.1"/>
    </source>
</evidence>
<proteinExistence type="predicted"/>
<sequence>MERTEAYERAKHRVEAKIGFYVHLLVFLGVNILLAIINYMTSPEDWWAKWPLIGWGFAVIVHALFVFVFTGKRITEEMIEKEMRKGE</sequence>
<feature type="transmembrane region" description="Helical" evidence="1">
    <location>
        <begin position="52"/>
        <end position="71"/>
    </location>
</feature>
<evidence type="ECO:0000259" key="2">
    <source>
        <dbReference type="Pfam" id="PF13239"/>
    </source>
</evidence>
<name>A0AAE3W9X1_9RHOB</name>
<reference evidence="3" key="2">
    <citation type="submission" date="2023-02" db="EMBL/GenBank/DDBJ databases">
        <title>'Rhodoalgimonas zhirmunskyi' gen. nov., isolated from a red alga.</title>
        <authorList>
            <person name="Nedashkovskaya O.I."/>
            <person name="Otstavnykh N.Y."/>
            <person name="Bystritskaya E.P."/>
            <person name="Balabanova L.A."/>
            <person name="Isaeva M.P."/>
        </authorList>
    </citation>
    <scope>NUCLEOTIDE SEQUENCE</scope>
    <source>
        <strain evidence="3">KCTC 52189</strain>
    </source>
</reference>
<keyword evidence="1" id="KW-0472">Membrane</keyword>
<organism evidence="3 4">
    <name type="scientific">Marimonas arenosa</name>
    <dbReference type="NCBI Taxonomy" id="1795305"/>
    <lineage>
        <taxon>Bacteria</taxon>
        <taxon>Pseudomonadati</taxon>
        <taxon>Pseudomonadota</taxon>
        <taxon>Alphaproteobacteria</taxon>
        <taxon>Rhodobacterales</taxon>
        <taxon>Paracoccaceae</taxon>
        <taxon>Marimonas</taxon>
    </lineage>
</organism>
<keyword evidence="1" id="KW-1133">Transmembrane helix</keyword>
<reference evidence="3" key="1">
    <citation type="submission" date="2022-07" db="EMBL/GenBank/DDBJ databases">
        <authorList>
            <person name="Otstavnykh N."/>
            <person name="Isaeva M."/>
            <person name="Bystritskaya E."/>
        </authorList>
    </citation>
    <scope>NUCLEOTIDE SEQUENCE</scope>
    <source>
        <strain evidence="3">KCTC 52189</strain>
    </source>
</reference>
<gene>
    <name evidence="3" type="ORF">NO357_04025</name>
</gene>
<dbReference type="AlphaFoldDB" id="A0AAE3W9X1"/>
<dbReference type="InterPro" id="IPR025698">
    <property type="entry name" value="2TM_dom"/>
</dbReference>
<dbReference type="Pfam" id="PF13239">
    <property type="entry name" value="2TM"/>
    <property type="match status" value="1"/>
</dbReference>
<dbReference type="EMBL" id="JANHAX010000001">
    <property type="protein sequence ID" value="MDQ2089066.1"/>
    <property type="molecule type" value="Genomic_DNA"/>
</dbReference>
<protein>
    <submittedName>
        <fullName evidence="3">2TM domain-containing protein</fullName>
    </submittedName>
</protein>
<dbReference type="Proteomes" id="UP001226762">
    <property type="component" value="Unassembled WGS sequence"/>
</dbReference>
<dbReference type="RefSeq" id="WP_306734317.1">
    <property type="nucleotide sequence ID" value="NZ_JANHAX010000001.1"/>
</dbReference>
<keyword evidence="1" id="KW-0812">Transmembrane</keyword>
<evidence type="ECO:0000313" key="4">
    <source>
        <dbReference type="Proteomes" id="UP001226762"/>
    </source>
</evidence>
<feature type="domain" description="2TM" evidence="2">
    <location>
        <begin position="8"/>
        <end position="84"/>
    </location>
</feature>
<evidence type="ECO:0000256" key="1">
    <source>
        <dbReference type="SAM" id="Phobius"/>
    </source>
</evidence>
<comment type="caution">
    <text evidence="3">The sequence shown here is derived from an EMBL/GenBank/DDBJ whole genome shotgun (WGS) entry which is preliminary data.</text>
</comment>
<feature type="transmembrane region" description="Helical" evidence="1">
    <location>
        <begin position="20"/>
        <end position="40"/>
    </location>
</feature>
<keyword evidence="4" id="KW-1185">Reference proteome</keyword>
<accession>A0AAE3W9X1</accession>